<keyword evidence="3" id="KW-1185">Reference proteome</keyword>
<dbReference type="AlphaFoldDB" id="A0AAV7MRS0"/>
<dbReference type="EMBL" id="JANPWB010000013">
    <property type="protein sequence ID" value="KAJ1106440.1"/>
    <property type="molecule type" value="Genomic_DNA"/>
</dbReference>
<protein>
    <submittedName>
        <fullName evidence="2">Uncharacterized protein</fullName>
    </submittedName>
</protein>
<accession>A0AAV7MRS0</accession>
<feature type="compositionally biased region" description="Basic and acidic residues" evidence="1">
    <location>
        <begin position="56"/>
        <end position="71"/>
    </location>
</feature>
<evidence type="ECO:0000313" key="3">
    <source>
        <dbReference type="Proteomes" id="UP001066276"/>
    </source>
</evidence>
<dbReference type="Proteomes" id="UP001066276">
    <property type="component" value="Chromosome 9"/>
</dbReference>
<feature type="region of interest" description="Disordered" evidence="1">
    <location>
        <begin position="36"/>
        <end position="71"/>
    </location>
</feature>
<evidence type="ECO:0000256" key="1">
    <source>
        <dbReference type="SAM" id="MobiDB-lite"/>
    </source>
</evidence>
<comment type="caution">
    <text evidence="2">The sequence shown here is derived from an EMBL/GenBank/DDBJ whole genome shotgun (WGS) entry which is preliminary data.</text>
</comment>
<proteinExistence type="predicted"/>
<reference evidence="2" key="1">
    <citation type="journal article" date="2022" name="bioRxiv">
        <title>Sequencing and chromosome-scale assembly of the giantPleurodeles waltlgenome.</title>
        <authorList>
            <person name="Brown T."/>
            <person name="Elewa A."/>
            <person name="Iarovenko S."/>
            <person name="Subramanian E."/>
            <person name="Araus A.J."/>
            <person name="Petzold A."/>
            <person name="Susuki M."/>
            <person name="Suzuki K.-i.T."/>
            <person name="Hayashi T."/>
            <person name="Toyoda A."/>
            <person name="Oliveira C."/>
            <person name="Osipova E."/>
            <person name="Leigh N.D."/>
            <person name="Simon A."/>
            <person name="Yun M.H."/>
        </authorList>
    </citation>
    <scope>NUCLEOTIDE SEQUENCE</scope>
    <source>
        <strain evidence="2">20211129_DDA</strain>
        <tissue evidence="2">Liver</tissue>
    </source>
</reference>
<sequence length="71" mass="7867">MMKPGWRQTTSEGADHEPRVPFLAYWEADLGRRTEGSLQLSQPVADGEGQEGTVVDELRPPAEVEASRTLE</sequence>
<organism evidence="2 3">
    <name type="scientific">Pleurodeles waltl</name>
    <name type="common">Iberian ribbed newt</name>
    <dbReference type="NCBI Taxonomy" id="8319"/>
    <lineage>
        <taxon>Eukaryota</taxon>
        <taxon>Metazoa</taxon>
        <taxon>Chordata</taxon>
        <taxon>Craniata</taxon>
        <taxon>Vertebrata</taxon>
        <taxon>Euteleostomi</taxon>
        <taxon>Amphibia</taxon>
        <taxon>Batrachia</taxon>
        <taxon>Caudata</taxon>
        <taxon>Salamandroidea</taxon>
        <taxon>Salamandridae</taxon>
        <taxon>Pleurodelinae</taxon>
        <taxon>Pleurodeles</taxon>
    </lineage>
</organism>
<gene>
    <name evidence="2" type="ORF">NDU88_003841</name>
</gene>
<name>A0AAV7MRS0_PLEWA</name>
<evidence type="ECO:0000313" key="2">
    <source>
        <dbReference type="EMBL" id="KAJ1106440.1"/>
    </source>
</evidence>